<dbReference type="eggNOG" id="KOG1601">
    <property type="taxonomic scope" value="Eukaryota"/>
</dbReference>
<evidence type="ECO:0000256" key="5">
    <source>
        <dbReference type="ARBA" id="ARBA00023015"/>
    </source>
</evidence>
<organism evidence="11 12">
    <name type="scientific">Kazachstania africana (strain ATCC 22294 / BCRC 22015 / CBS 2517 / CECT 1963 / NBRC 1671 / NRRL Y-8276)</name>
    <name type="common">Yeast</name>
    <name type="synonym">Kluyveromyces africanus</name>
    <dbReference type="NCBI Taxonomy" id="1071382"/>
    <lineage>
        <taxon>Eukaryota</taxon>
        <taxon>Fungi</taxon>
        <taxon>Dikarya</taxon>
        <taxon>Ascomycota</taxon>
        <taxon>Saccharomycotina</taxon>
        <taxon>Saccharomycetes</taxon>
        <taxon>Saccharomycetales</taxon>
        <taxon>Saccharomycetaceae</taxon>
        <taxon>Kazachstania</taxon>
    </lineage>
</organism>
<evidence type="ECO:0000256" key="6">
    <source>
        <dbReference type="ARBA" id="ARBA00023163"/>
    </source>
</evidence>
<dbReference type="GO" id="GO:0008270">
    <property type="term" value="F:zinc ion binding"/>
    <property type="evidence" value="ECO:0007669"/>
    <property type="project" value="UniProtKB-KW"/>
</dbReference>
<dbReference type="STRING" id="1071382.H2ASI0"/>
<dbReference type="AlphaFoldDB" id="H2ASI0"/>
<dbReference type="InterPro" id="IPR000679">
    <property type="entry name" value="Znf_GATA"/>
</dbReference>
<protein>
    <recommendedName>
        <fullName evidence="10">GATA-type domain-containing protein</fullName>
    </recommendedName>
</protein>
<dbReference type="GO" id="GO:0000122">
    <property type="term" value="P:negative regulation of transcription by RNA polymerase II"/>
    <property type="evidence" value="ECO:0007669"/>
    <property type="project" value="TreeGrafter"/>
</dbReference>
<evidence type="ECO:0000313" key="12">
    <source>
        <dbReference type="Proteomes" id="UP000005220"/>
    </source>
</evidence>
<dbReference type="PANTHER" id="PTHR10071">
    <property type="entry name" value="TRANSCRIPTION FACTOR GATA FAMILY MEMBER"/>
    <property type="match status" value="1"/>
</dbReference>
<dbReference type="FunCoup" id="H2ASI0">
    <property type="interactions" value="2092"/>
</dbReference>
<sequence>MSALTYQLKRAQISDSFSNDPFNDSLFQNKFDLNDTIDIFKLYSLAKDNLQYSERILNLSWRLQNINRLKSSNSKYDVLTNLKNIDTPEPDLTSRDSNYSLFSNDYGSYTNLTSYTGGSNFAMSLPIAIQSHDNFVDLDLPSNSVHSQFIDSFNDFPSDGNDFMSSFLFESKTAVKLGKRPSQMKQINRKIKKKPSSDTQVNICHNCQTSTTPLWRKDSEGHPLCNACGLFLRLHGVMRPLSLKTDVIKKRQRNSTAANRRSNNINTNNNINNFNAGAGGKGSDTSYGSYSNPTLDWLSFGL</sequence>
<dbReference type="SMART" id="SM00401">
    <property type="entry name" value="ZnF_GATA"/>
    <property type="match status" value="1"/>
</dbReference>
<dbReference type="OrthoDB" id="515401at2759"/>
<dbReference type="CDD" id="cd00202">
    <property type="entry name" value="ZnF_GATA"/>
    <property type="match status" value="1"/>
</dbReference>
<dbReference type="PROSITE" id="PS00344">
    <property type="entry name" value="GATA_ZN_FINGER_1"/>
    <property type="match status" value="1"/>
</dbReference>
<keyword evidence="2" id="KW-0479">Metal-binding</keyword>
<dbReference type="Pfam" id="PF08550">
    <property type="entry name" value="GATA_AreA"/>
    <property type="match status" value="1"/>
</dbReference>
<evidence type="ECO:0000256" key="4">
    <source>
        <dbReference type="ARBA" id="ARBA00022833"/>
    </source>
</evidence>
<evidence type="ECO:0000256" key="3">
    <source>
        <dbReference type="ARBA" id="ARBA00022771"/>
    </source>
</evidence>
<evidence type="ECO:0000256" key="7">
    <source>
        <dbReference type="ARBA" id="ARBA00023242"/>
    </source>
</evidence>
<name>H2ASI0_KAZAF</name>
<keyword evidence="5" id="KW-0805">Transcription regulation</keyword>
<evidence type="ECO:0000256" key="8">
    <source>
        <dbReference type="PROSITE-ProRule" id="PRU00094"/>
    </source>
</evidence>
<dbReference type="Gene3D" id="3.30.50.10">
    <property type="entry name" value="Erythroid Transcription Factor GATA-1, subunit A"/>
    <property type="match status" value="1"/>
</dbReference>
<feature type="domain" description="GATA-type" evidence="10">
    <location>
        <begin position="204"/>
        <end position="251"/>
    </location>
</feature>
<comment type="subcellular location">
    <subcellularLocation>
        <location evidence="1">Nucleus</location>
    </subcellularLocation>
</comment>
<keyword evidence="6" id="KW-0804">Transcription</keyword>
<keyword evidence="7" id="KW-0539">Nucleus</keyword>
<dbReference type="InterPro" id="IPR013088">
    <property type="entry name" value="Znf_NHR/GATA"/>
</dbReference>
<dbReference type="InterPro" id="IPR013860">
    <property type="entry name" value="AreA_GATA"/>
</dbReference>
<dbReference type="GO" id="GO:0000981">
    <property type="term" value="F:DNA-binding transcription factor activity, RNA polymerase II-specific"/>
    <property type="evidence" value="ECO:0007669"/>
    <property type="project" value="TreeGrafter"/>
</dbReference>
<dbReference type="PRINTS" id="PR00619">
    <property type="entry name" value="GATAZNFINGER"/>
</dbReference>
<dbReference type="RefSeq" id="XP_003956465.1">
    <property type="nucleotide sequence ID" value="XM_003956416.1"/>
</dbReference>
<keyword evidence="3 8" id="KW-0863">Zinc-finger</keyword>
<dbReference type="GO" id="GO:0000978">
    <property type="term" value="F:RNA polymerase II cis-regulatory region sequence-specific DNA binding"/>
    <property type="evidence" value="ECO:0007669"/>
    <property type="project" value="TreeGrafter"/>
</dbReference>
<evidence type="ECO:0000256" key="1">
    <source>
        <dbReference type="ARBA" id="ARBA00004123"/>
    </source>
</evidence>
<gene>
    <name evidence="11" type="primary">KAFR0C03380</name>
    <name evidence="11" type="ORF">KAFR_0C03380</name>
</gene>
<feature type="region of interest" description="Disordered" evidence="9">
    <location>
        <begin position="252"/>
        <end position="277"/>
    </location>
</feature>
<evidence type="ECO:0000256" key="2">
    <source>
        <dbReference type="ARBA" id="ARBA00022723"/>
    </source>
</evidence>
<dbReference type="KEGG" id="kaf:KAFR_0C03380"/>
<dbReference type="Proteomes" id="UP000005220">
    <property type="component" value="Chromosome 3"/>
</dbReference>
<dbReference type="GO" id="GO:0005634">
    <property type="term" value="C:nucleus"/>
    <property type="evidence" value="ECO:0007669"/>
    <property type="project" value="UniProtKB-SubCell"/>
</dbReference>
<dbReference type="GeneID" id="13885249"/>
<accession>H2ASI0</accession>
<dbReference type="EMBL" id="HE650823">
    <property type="protein sequence ID" value="CCF57330.1"/>
    <property type="molecule type" value="Genomic_DNA"/>
</dbReference>
<dbReference type="Pfam" id="PF00320">
    <property type="entry name" value="GATA"/>
    <property type="match status" value="1"/>
</dbReference>
<dbReference type="GO" id="GO:0045944">
    <property type="term" value="P:positive regulation of transcription by RNA polymerase II"/>
    <property type="evidence" value="ECO:0007669"/>
    <property type="project" value="TreeGrafter"/>
</dbReference>
<evidence type="ECO:0000259" key="10">
    <source>
        <dbReference type="PROSITE" id="PS50114"/>
    </source>
</evidence>
<keyword evidence="4" id="KW-0862">Zinc</keyword>
<proteinExistence type="predicted"/>
<dbReference type="SUPFAM" id="SSF57716">
    <property type="entry name" value="Glucocorticoid receptor-like (DNA-binding domain)"/>
    <property type="match status" value="1"/>
</dbReference>
<dbReference type="HOGENOM" id="CLU_921555_0_0_1"/>
<dbReference type="FunFam" id="3.30.50.10:FF:000007">
    <property type="entry name" value="Nitrogen regulatory AreA, N-terminal"/>
    <property type="match status" value="1"/>
</dbReference>
<reference evidence="11 12" key="1">
    <citation type="journal article" date="2011" name="Proc. Natl. Acad. Sci. U.S.A.">
        <title>Evolutionary erosion of yeast sex chromosomes by mating-type switching accidents.</title>
        <authorList>
            <person name="Gordon J.L."/>
            <person name="Armisen D."/>
            <person name="Proux-Wera E."/>
            <person name="Oheigeartaigh S.S."/>
            <person name="Byrne K.P."/>
            <person name="Wolfe K.H."/>
        </authorList>
    </citation>
    <scope>NUCLEOTIDE SEQUENCE [LARGE SCALE GENOMIC DNA]</scope>
    <source>
        <strain evidence="12">ATCC 22294 / BCRC 22015 / CBS 2517 / CECT 1963 / NBRC 1671 / NRRL Y-8276</strain>
    </source>
</reference>
<dbReference type="PANTHER" id="PTHR10071:SF281">
    <property type="entry name" value="BOX A-BINDING FACTOR-RELATED"/>
    <property type="match status" value="1"/>
</dbReference>
<dbReference type="PROSITE" id="PS50114">
    <property type="entry name" value="GATA_ZN_FINGER_2"/>
    <property type="match status" value="1"/>
</dbReference>
<feature type="compositionally biased region" description="Low complexity" evidence="9">
    <location>
        <begin position="254"/>
        <end position="273"/>
    </location>
</feature>
<evidence type="ECO:0000256" key="9">
    <source>
        <dbReference type="SAM" id="MobiDB-lite"/>
    </source>
</evidence>
<keyword evidence="12" id="KW-1185">Reference proteome</keyword>
<evidence type="ECO:0000313" key="11">
    <source>
        <dbReference type="EMBL" id="CCF57330.1"/>
    </source>
</evidence>
<dbReference type="InParanoid" id="H2ASI0"/>
<dbReference type="InterPro" id="IPR039355">
    <property type="entry name" value="Transcription_factor_GATA"/>
</dbReference>